<accession>A0A8X6FH56</accession>
<evidence type="ECO:0000256" key="1">
    <source>
        <dbReference type="SAM" id="MobiDB-lite"/>
    </source>
</evidence>
<dbReference type="EMBL" id="BMAO01021953">
    <property type="protein sequence ID" value="GFQ78719.1"/>
    <property type="molecule type" value="Genomic_DNA"/>
</dbReference>
<dbReference type="AlphaFoldDB" id="A0A8X6FH56"/>
<gene>
    <name evidence="2" type="ORF">TNCT_484451</name>
</gene>
<evidence type="ECO:0000313" key="2">
    <source>
        <dbReference type="EMBL" id="GFQ78719.1"/>
    </source>
</evidence>
<sequence length="70" mass="7864">MDITTIDVVEASPSEVTPLLPEKKPTCRSRRDTGAPRGLLLDNRTKERTGSNLQQKRLMMQKGLALRIKC</sequence>
<feature type="compositionally biased region" description="Basic and acidic residues" evidence="1">
    <location>
        <begin position="21"/>
        <end position="34"/>
    </location>
</feature>
<proteinExistence type="predicted"/>
<keyword evidence="3" id="KW-1185">Reference proteome</keyword>
<evidence type="ECO:0000313" key="3">
    <source>
        <dbReference type="Proteomes" id="UP000887116"/>
    </source>
</evidence>
<organism evidence="2 3">
    <name type="scientific">Trichonephila clavata</name>
    <name type="common">Joro spider</name>
    <name type="synonym">Nephila clavata</name>
    <dbReference type="NCBI Taxonomy" id="2740835"/>
    <lineage>
        <taxon>Eukaryota</taxon>
        <taxon>Metazoa</taxon>
        <taxon>Ecdysozoa</taxon>
        <taxon>Arthropoda</taxon>
        <taxon>Chelicerata</taxon>
        <taxon>Arachnida</taxon>
        <taxon>Araneae</taxon>
        <taxon>Araneomorphae</taxon>
        <taxon>Entelegynae</taxon>
        <taxon>Araneoidea</taxon>
        <taxon>Nephilidae</taxon>
        <taxon>Trichonephila</taxon>
    </lineage>
</organism>
<reference evidence="2" key="1">
    <citation type="submission" date="2020-07" db="EMBL/GenBank/DDBJ databases">
        <title>Multicomponent nature underlies the extraordinary mechanical properties of spider dragline silk.</title>
        <authorList>
            <person name="Kono N."/>
            <person name="Nakamura H."/>
            <person name="Mori M."/>
            <person name="Yoshida Y."/>
            <person name="Ohtoshi R."/>
            <person name="Malay A.D."/>
            <person name="Moran D.A.P."/>
            <person name="Tomita M."/>
            <person name="Numata K."/>
            <person name="Arakawa K."/>
        </authorList>
    </citation>
    <scope>NUCLEOTIDE SEQUENCE</scope>
</reference>
<protein>
    <submittedName>
        <fullName evidence="2">Uncharacterized protein</fullName>
    </submittedName>
</protein>
<comment type="caution">
    <text evidence="2">The sequence shown here is derived from an EMBL/GenBank/DDBJ whole genome shotgun (WGS) entry which is preliminary data.</text>
</comment>
<name>A0A8X6FH56_TRICU</name>
<feature type="region of interest" description="Disordered" evidence="1">
    <location>
        <begin position="17"/>
        <end position="38"/>
    </location>
</feature>
<dbReference type="Proteomes" id="UP000887116">
    <property type="component" value="Unassembled WGS sequence"/>
</dbReference>